<dbReference type="NCBIfam" id="TIGR00091">
    <property type="entry name" value="tRNA (guanosine(46)-N7)-methyltransferase TrmB"/>
    <property type="match status" value="1"/>
</dbReference>
<dbReference type="RefSeq" id="WP_132937769.1">
    <property type="nucleotide sequence ID" value="NZ_CP119676.1"/>
</dbReference>
<keyword evidence="5 7" id="KW-0949">S-adenosyl-L-methionine</keyword>
<feature type="binding site" evidence="7">
    <location>
        <position position="180"/>
    </location>
    <ligand>
        <name>substrate</name>
    </ligand>
</feature>
<dbReference type="EC" id="2.1.1.33" evidence="7"/>
<feature type="binding site" evidence="7">
    <location>
        <position position="70"/>
    </location>
    <ligand>
        <name>S-adenosyl-L-methionine</name>
        <dbReference type="ChEBI" id="CHEBI:59789"/>
    </ligand>
</feature>
<dbReference type="GO" id="GO:0008176">
    <property type="term" value="F:tRNA (guanine(46)-N7)-methyltransferase activity"/>
    <property type="evidence" value="ECO:0007669"/>
    <property type="project" value="UniProtKB-UniRule"/>
</dbReference>
<reference evidence="9 10" key="1">
    <citation type="submission" date="2019-03" db="EMBL/GenBank/DDBJ databases">
        <title>Genomic Encyclopedia of Type Strains, Phase IV (KMG-IV): sequencing the most valuable type-strain genomes for metagenomic binning, comparative biology and taxonomic classification.</title>
        <authorList>
            <person name="Goeker M."/>
        </authorList>
    </citation>
    <scope>NUCLEOTIDE SEQUENCE [LARGE SCALE GENOMIC DNA]</scope>
    <source>
        <strain evidence="9 10">DSM 101688</strain>
    </source>
</reference>
<dbReference type="OrthoDB" id="9802090at2"/>
<dbReference type="PROSITE" id="PS51625">
    <property type="entry name" value="SAM_MT_TRMB"/>
    <property type="match status" value="1"/>
</dbReference>
<evidence type="ECO:0000256" key="3">
    <source>
        <dbReference type="ARBA" id="ARBA00022603"/>
    </source>
</evidence>
<dbReference type="PANTHER" id="PTHR23417">
    <property type="entry name" value="3-DEOXY-D-MANNO-OCTULOSONIC-ACID TRANSFERASE/TRNA GUANINE-N 7 - -METHYLTRANSFERASE"/>
    <property type="match status" value="1"/>
</dbReference>
<dbReference type="InterPro" id="IPR003358">
    <property type="entry name" value="tRNA_(Gua-N-7)_MeTrfase_Trmb"/>
</dbReference>
<comment type="pathway">
    <text evidence="7">tRNA modification; N(7)-methylguanine-tRNA biosynthesis.</text>
</comment>
<keyword evidence="4 7" id="KW-0808">Transferase</keyword>
<dbReference type="HAMAP" id="MF_01057">
    <property type="entry name" value="tRNA_methyltr_TrmB"/>
    <property type="match status" value="1"/>
</dbReference>
<evidence type="ECO:0000256" key="7">
    <source>
        <dbReference type="HAMAP-Rule" id="MF_01057"/>
    </source>
</evidence>
<keyword evidence="6 7" id="KW-0819">tRNA processing</keyword>
<comment type="function">
    <text evidence="2 7">Catalyzes the formation of N(7)-methylguanine at position 46 (m7G46) in tRNA.</text>
</comment>
<gene>
    <name evidence="7" type="primary">trmB</name>
    <name evidence="9" type="ORF">EDD55_101389</name>
</gene>
<evidence type="ECO:0000256" key="8">
    <source>
        <dbReference type="SAM" id="MobiDB-lite"/>
    </source>
</evidence>
<dbReference type="EMBL" id="SLZW01000001">
    <property type="protein sequence ID" value="TCS65055.1"/>
    <property type="molecule type" value="Genomic_DNA"/>
</dbReference>
<comment type="caution">
    <text evidence="7">Lacks conserved residue(s) required for the propagation of feature annotation.</text>
</comment>
<dbReference type="Pfam" id="PF02390">
    <property type="entry name" value="Methyltransf_4"/>
    <property type="match status" value="1"/>
</dbReference>
<name>A0A4R3JHR1_9PROT</name>
<feature type="binding site" evidence="7">
    <location>
        <position position="122"/>
    </location>
    <ligand>
        <name>S-adenosyl-L-methionine</name>
        <dbReference type="ChEBI" id="CHEBI:59789"/>
    </ligand>
</feature>
<dbReference type="PANTHER" id="PTHR23417:SF14">
    <property type="entry name" value="PENTACOTRIPEPTIDE-REPEAT REGION OF PRORP DOMAIN-CONTAINING PROTEIN"/>
    <property type="match status" value="1"/>
</dbReference>
<keyword evidence="3 7" id="KW-0489">Methyltransferase</keyword>
<comment type="caution">
    <text evidence="9">The sequence shown here is derived from an EMBL/GenBank/DDBJ whole genome shotgun (WGS) entry which is preliminary data.</text>
</comment>
<dbReference type="UniPathway" id="UPA00989"/>
<evidence type="ECO:0000256" key="6">
    <source>
        <dbReference type="ARBA" id="ARBA00022694"/>
    </source>
</evidence>
<evidence type="ECO:0000256" key="5">
    <source>
        <dbReference type="ARBA" id="ARBA00022691"/>
    </source>
</evidence>
<comment type="catalytic activity">
    <reaction evidence="1 7">
        <text>guanosine(46) in tRNA + S-adenosyl-L-methionine = N(7)-methylguanosine(46) in tRNA + S-adenosyl-L-homocysteine</text>
        <dbReference type="Rhea" id="RHEA:42708"/>
        <dbReference type="Rhea" id="RHEA-COMP:10188"/>
        <dbReference type="Rhea" id="RHEA-COMP:10189"/>
        <dbReference type="ChEBI" id="CHEBI:57856"/>
        <dbReference type="ChEBI" id="CHEBI:59789"/>
        <dbReference type="ChEBI" id="CHEBI:74269"/>
        <dbReference type="ChEBI" id="CHEBI:74480"/>
        <dbReference type="EC" id="2.1.1.33"/>
    </reaction>
</comment>
<keyword evidence="10" id="KW-1185">Reference proteome</keyword>
<dbReference type="AlphaFoldDB" id="A0A4R3JHR1"/>
<protein>
    <recommendedName>
        <fullName evidence="7">tRNA (guanine-N(7)-)-methyltransferase</fullName>
        <ecNumber evidence="7">2.1.1.33</ecNumber>
    </recommendedName>
    <alternativeName>
        <fullName evidence="7">tRNA (guanine(46)-N(7))-methyltransferase</fullName>
    </alternativeName>
    <alternativeName>
        <fullName evidence="7">tRNA(m7G46)-methyltransferase</fullName>
    </alternativeName>
</protein>
<proteinExistence type="inferred from homology"/>
<organism evidence="9 10">
    <name type="scientific">Varunaivibrio sulfuroxidans</name>
    <dbReference type="NCBI Taxonomy" id="1773489"/>
    <lineage>
        <taxon>Bacteria</taxon>
        <taxon>Pseudomonadati</taxon>
        <taxon>Pseudomonadota</taxon>
        <taxon>Alphaproteobacteria</taxon>
        <taxon>Rhodospirillales</taxon>
        <taxon>Magnetovibrionaceae</taxon>
        <taxon>Varunaivibrio</taxon>
    </lineage>
</organism>
<accession>A0A4R3JHR1</accession>
<feature type="region of interest" description="Disordered" evidence="8">
    <location>
        <begin position="1"/>
        <end position="21"/>
    </location>
</feature>
<feature type="binding site" evidence="7">
    <location>
        <position position="95"/>
    </location>
    <ligand>
        <name>S-adenosyl-L-methionine</name>
        <dbReference type="ChEBI" id="CHEBI:59789"/>
    </ligand>
</feature>
<comment type="similarity">
    <text evidence="7">Belongs to the class I-like SAM-binding methyltransferase superfamily. TrmB family.</text>
</comment>
<dbReference type="Proteomes" id="UP000295304">
    <property type="component" value="Unassembled WGS sequence"/>
</dbReference>
<evidence type="ECO:0000256" key="4">
    <source>
        <dbReference type="ARBA" id="ARBA00022679"/>
    </source>
</evidence>
<evidence type="ECO:0000313" key="9">
    <source>
        <dbReference type="EMBL" id="TCS65055.1"/>
    </source>
</evidence>
<feature type="binding site" evidence="7">
    <location>
        <position position="144"/>
    </location>
    <ligand>
        <name>S-adenosyl-L-methionine</name>
        <dbReference type="ChEBI" id="CHEBI:59789"/>
    </ligand>
</feature>
<sequence length="246" mass="28187">MTADSDAPDKEKGASSQAAARLPFYGRRQGHKLRPARQDLIDTYLPTIRVDPRGSLVDLFPDRLKELWFEVGFGGGEHLAQQARAHPDIGFIGCEPFKNGVASLLSALKSHDVRNVRVYDDDARHLFAMLPEASLDRFFVLFPDPWPKTRHHKRRFINPENLNHIARLLKDGGALRVASDHMDYVRWALFHVLSHPDFEWTARRPGDWRTPPADWIATRYEEKALAGDRPAYLCFRRRRRSLGDGA</sequence>
<feature type="binding site" evidence="7">
    <location>
        <begin position="218"/>
        <end position="221"/>
    </location>
    <ligand>
        <name>substrate</name>
    </ligand>
</feature>
<evidence type="ECO:0000256" key="1">
    <source>
        <dbReference type="ARBA" id="ARBA00000142"/>
    </source>
</evidence>
<dbReference type="InterPro" id="IPR029063">
    <property type="entry name" value="SAM-dependent_MTases_sf"/>
</dbReference>
<evidence type="ECO:0000313" key="10">
    <source>
        <dbReference type="Proteomes" id="UP000295304"/>
    </source>
</evidence>
<dbReference type="InterPro" id="IPR055361">
    <property type="entry name" value="tRNA_methyltr_TrmB_bact"/>
</dbReference>
<dbReference type="GO" id="GO:0043527">
    <property type="term" value="C:tRNA methyltransferase complex"/>
    <property type="evidence" value="ECO:0007669"/>
    <property type="project" value="TreeGrafter"/>
</dbReference>
<evidence type="ECO:0000256" key="2">
    <source>
        <dbReference type="ARBA" id="ARBA00003015"/>
    </source>
</evidence>
<dbReference type="Gene3D" id="3.40.50.150">
    <property type="entry name" value="Vaccinia Virus protein VP39"/>
    <property type="match status" value="1"/>
</dbReference>
<feature type="binding site" evidence="7">
    <location>
        <position position="148"/>
    </location>
    <ligand>
        <name>substrate</name>
    </ligand>
</feature>
<dbReference type="SUPFAM" id="SSF53335">
    <property type="entry name" value="S-adenosyl-L-methionine-dependent methyltransferases"/>
    <property type="match status" value="1"/>
</dbReference>